<feature type="transmembrane region" description="Helical" evidence="6">
    <location>
        <begin position="331"/>
        <end position="352"/>
    </location>
</feature>
<protein>
    <submittedName>
        <fullName evidence="8">MFS transporter</fullName>
    </submittedName>
</protein>
<keyword evidence="9" id="KW-1185">Reference proteome</keyword>
<name>A0ABW6SFS8_9NOCA</name>
<keyword evidence="3 6" id="KW-0812">Transmembrane</keyword>
<dbReference type="InterPro" id="IPR011701">
    <property type="entry name" value="MFS"/>
</dbReference>
<keyword evidence="5 6" id="KW-0472">Membrane</keyword>
<comment type="caution">
    <text evidence="8">The sequence shown here is derived from an EMBL/GenBank/DDBJ whole genome shotgun (WGS) entry which is preliminary data.</text>
</comment>
<feature type="domain" description="Major facilitator superfamily (MFS) profile" evidence="7">
    <location>
        <begin position="13"/>
        <end position="422"/>
    </location>
</feature>
<dbReference type="PANTHER" id="PTHR43791">
    <property type="entry name" value="PERMEASE-RELATED"/>
    <property type="match status" value="1"/>
</dbReference>
<evidence type="ECO:0000256" key="4">
    <source>
        <dbReference type="ARBA" id="ARBA00022989"/>
    </source>
</evidence>
<keyword evidence="4 6" id="KW-1133">Transmembrane helix</keyword>
<evidence type="ECO:0000256" key="1">
    <source>
        <dbReference type="ARBA" id="ARBA00004141"/>
    </source>
</evidence>
<evidence type="ECO:0000256" key="6">
    <source>
        <dbReference type="SAM" id="Phobius"/>
    </source>
</evidence>
<dbReference type="Proteomes" id="UP001601992">
    <property type="component" value="Unassembled WGS sequence"/>
</dbReference>
<feature type="transmembrane region" description="Helical" evidence="6">
    <location>
        <begin position="103"/>
        <end position="125"/>
    </location>
</feature>
<proteinExistence type="predicted"/>
<feature type="transmembrane region" description="Helical" evidence="6">
    <location>
        <begin position="9"/>
        <end position="27"/>
    </location>
</feature>
<feature type="transmembrane region" description="Helical" evidence="6">
    <location>
        <begin position="137"/>
        <end position="160"/>
    </location>
</feature>
<evidence type="ECO:0000313" key="9">
    <source>
        <dbReference type="Proteomes" id="UP001601992"/>
    </source>
</evidence>
<dbReference type="InterPro" id="IPR020846">
    <property type="entry name" value="MFS_dom"/>
</dbReference>
<organism evidence="8 9">
    <name type="scientific">Nocardia jiangxiensis</name>
    <dbReference type="NCBI Taxonomy" id="282685"/>
    <lineage>
        <taxon>Bacteria</taxon>
        <taxon>Bacillati</taxon>
        <taxon>Actinomycetota</taxon>
        <taxon>Actinomycetes</taxon>
        <taxon>Mycobacteriales</taxon>
        <taxon>Nocardiaceae</taxon>
        <taxon>Nocardia</taxon>
    </lineage>
</organism>
<dbReference type="PROSITE" id="PS50850">
    <property type="entry name" value="MFS"/>
    <property type="match status" value="1"/>
</dbReference>
<evidence type="ECO:0000256" key="2">
    <source>
        <dbReference type="ARBA" id="ARBA00022448"/>
    </source>
</evidence>
<dbReference type="PANTHER" id="PTHR43791:SF100">
    <property type="entry name" value="SUGAR TRANSPORTER"/>
    <property type="match status" value="1"/>
</dbReference>
<evidence type="ECO:0000259" key="7">
    <source>
        <dbReference type="PROSITE" id="PS50850"/>
    </source>
</evidence>
<feature type="transmembrane region" description="Helical" evidence="6">
    <location>
        <begin position="398"/>
        <end position="417"/>
    </location>
</feature>
<comment type="subcellular location">
    <subcellularLocation>
        <location evidence="1">Membrane</location>
        <topology evidence="1">Multi-pass membrane protein</topology>
    </subcellularLocation>
</comment>
<reference evidence="8 9" key="1">
    <citation type="submission" date="2024-10" db="EMBL/GenBank/DDBJ databases">
        <title>The Natural Products Discovery Center: Release of the First 8490 Sequenced Strains for Exploring Actinobacteria Biosynthetic Diversity.</title>
        <authorList>
            <person name="Kalkreuter E."/>
            <person name="Kautsar S.A."/>
            <person name="Yang D."/>
            <person name="Bader C.D."/>
            <person name="Teijaro C.N."/>
            <person name="Fluegel L."/>
            <person name="Davis C.M."/>
            <person name="Simpson J.R."/>
            <person name="Lauterbach L."/>
            <person name="Steele A.D."/>
            <person name="Gui C."/>
            <person name="Meng S."/>
            <person name="Li G."/>
            <person name="Viehrig K."/>
            <person name="Ye F."/>
            <person name="Su P."/>
            <person name="Kiefer A.F."/>
            <person name="Nichols A."/>
            <person name="Cepeda A.J."/>
            <person name="Yan W."/>
            <person name="Fan B."/>
            <person name="Jiang Y."/>
            <person name="Adhikari A."/>
            <person name="Zheng C.-J."/>
            <person name="Schuster L."/>
            <person name="Cowan T.M."/>
            <person name="Smanski M.J."/>
            <person name="Chevrette M.G."/>
            <person name="De Carvalho L.P.S."/>
            <person name="Shen B."/>
        </authorList>
    </citation>
    <scope>NUCLEOTIDE SEQUENCE [LARGE SCALE GENOMIC DNA]</scope>
    <source>
        <strain evidence="8 9">NPDC002593</strain>
    </source>
</reference>
<evidence type="ECO:0000313" key="8">
    <source>
        <dbReference type="EMBL" id="MFF3575188.1"/>
    </source>
</evidence>
<feature type="transmembrane region" description="Helical" evidence="6">
    <location>
        <begin position="273"/>
        <end position="294"/>
    </location>
</feature>
<dbReference type="Pfam" id="PF07690">
    <property type="entry name" value="MFS_1"/>
    <property type="match status" value="1"/>
</dbReference>
<feature type="transmembrane region" description="Helical" evidence="6">
    <location>
        <begin position="306"/>
        <end position="325"/>
    </location>
</feature>
<feature type="transmembrane region" description="Helical" evidence="6">
    <location>
        <begin position="79"/>
        <end position="97"/>
    </location>
</feature>
<dbReference type="EMBL" id="JBIAQY010000041">
    <property type="protein sequence ID" value="MFF3575188.1"/>
    <property type="molecule type" value="Genomic_DNA"/>
</dbReference>
<gene>
    <name evidence="8" type="ORF">ACFYXQ_46400</name>
</gene>
<accession>A0ABW6SFS8</accession>
<sequence>MAKRIYNKISWRLFPLVIACYFISFLDRTNIGIAQLQMNKQLGLGDAAFGLGAGVFFIAYLIFEVPSNLYMHKVGAKKTIMRIMILWGLVSICFMFVQNPTEFLILRFLLGATEAGFFPGMILYLTYWYPSEWRARAVAIFIVAQPASGLVGAPLGGWILKAFDHVGGLSGWRWLFFVEGVPAVILGIAVLWLLADGPRQVKWLTEDEKNFVIGNLAREHEQKKTLVPHSLRELVRNGRVVLLVVLVFAESMGLYGLTFYLPTLVKGAGIHSSVTIGFITAIPFLCGMIAMVLVSRSSDRRRERRWHLSIPFVVSAVGLSASAVLGGNHTVPAIIALCVAAAGVYTVSALCWNLPPAFFAGTAAAAGIAAINSLGNLGGFVSPYLIGMSQSMGGGTSVGLYILSAVLVIGAILTHRIPAHMVNR</sequence>
<feature type="transmembrane region" description="Helical" evidence="6">
    <location>
        <begin position="364"/>
        <end position="386"/>
    </location>
</feature>
<dbReference type="RefSeq" id="WP_218008925.1">
    <property type="nucleotide sequence ID" value="NZ_JBIAQY010000041.1"/>
</dbReference>
<feature type="transmembrane region" description="Helical" evidence="6">
    <location>
        <begin position="172"/>
        <end position="194"/>
    </location>
</feature>
<feature type="transmembrane region" description="Helical" evidence="6">
    <location>
        <begin position="47"/>
        <end position="67"/>
    </location>
</feature>
<evidence type="ECO:0000256" key="5">
    <source>
        <dbReference type="ARBA" id="ARBA00023136"/>
    </source>
</evidence>
<keyword evidence="2" id="KW-0813">Transport</keyword>
<feature type="transmembrane region" description="Helical" evidence="6">
    <location>
        <begin position="240"/>
        <end position="261"/>
    </location>
</feature>
<dbReference type="CDD" id="cd17319">
    <property type="entry name" value="MFS_ExuT_GudP_like"/>
    <property type="match status" value="1"/>
</dbReference>
<evidence type="ECO:0000256" key="3">
    <source>
        <dbReference type="ARBA" id="ARBA00022692"/>
    </source>
</evidence>